<evidence type="ECO:0000256" key="2">
    <source>
        <dbReference type="ARBA" id="ARBA00007951"/>
    </source>
</evidence>
<dbReference type="GO" id="GO:0005764">
    <property type="term" value="C:lysosome"/>
    <property type="evidence" value="ECO:0007669"/>
    <property type="project" value="TreeGrafter"/>
</dbReference>
<dbReference type="Proteomes" id="UP000000310">
    <property type="component" value="Chromosome"/>
</dbReference>
<gene>
    <name evidence="9" type="ordered locus">Pedsa_3625</name>
</gene>
<accession>F0S4Y0</accession>
<dbReference type="PIRSF" id="PIRSF001092">
    <property type="entry name" value="Alpha-L-fucosidase"/>
    <property type="match status" value="1"/>
</dbReference>
<dbReference type="InterPro" id="IPR000933">
    <property type="entry name" value="Glyco_hydro_29"/>
</dbReference>
<dbReference type="RefSeq" id="WP_013634637.1">
    <property type="nucleotide sequence ID" value="NC_015177.1"/>
</dbReference>
<dbReference type="InterPro" id="IPR017853">
    <property type="entry name" value="GH"/>
</dbReference>
<evidence type="ECO:0000313" key="10">
    <source>
        <dbReference type="Proteomes" id="UP000000310"/>
    </source>
</evidence>
<dbReference type="Gene3D" id="3.20.20.80">
    <property type="entry name" value="Glycosidases"/>
    <property type="match status" value="1"/>
</dbReference>
<dbReference type="EMBL" id="CP002545">
    <property type="protein sequence ID" value="ADY54154.1"/>
    <property type="molecule type" value="Genomic_DNA"/>
</dbReference>
<evidence type="ECO:0000256" key="1">
    <source>
        <dbReference type="ARBA" id="ARBA00004071"/>
    </source>
</evidence>
<keyword evidence="6" id="KW-0326">Glycosidase</keyword>
<evidence type="ECO:0000256" key="3">
    <source>
        <dbReference type="ARBA" id="ARBA00012662"/>
    </source>
</evidence>
<dbReference type="InterPro" id="IPR057739">
    <property type="entry name" value="Glyco_hydro_29_N"/>
</dbReference>
<keyword evidence="5 9" id="KW-0378">Hydrolase</keyword>
<dbReference type="PRINTS" id="PR00741">
    <property type="entry name" value="GLHYDRLASE29"/>
</dbReference>
<dbReference type="KEGG" id="psn:Pedsa_3625"/>
<dbReference type="HOGENOM" id="CLU_002934_0_2_10"/>
<dbReference type="AlphaFoldDB" id="F0S4Y0"/>
<dbReference type="STRING" id="762903.Pedsa_3625"/>
<organism evidence="9 10">
    <name type="scientific">Pseudopedobacter saltans (strain ATCC 51119 / DSM 12145 / JCM 21818 / CCUG 39354 / LMG 10337 / NBRC 100064 / NCIMB 13643)</name>
    <name type="common">Pedobacter saltans</name>
    <dbReference type="NCBI Taxonomy" id="762903"/>
    <lineage>
        <taxon>Bacteria</taxon>
        <taxon>Pseudomonadati</taxon>
        <taxon>Bacteroidota</taxon>
        <taxon>Sphingobacteriia</taxon>
        <taxon>Sphingobacteriales</taxon>
        <taxon>Sphingobacteriaceae</taxon>
        <taxon>Pseudopedobacter</taxon>
    </lineage>
</organism>
<dbReference type="SMART" id="SM00812">
    <property type="entry name" value="Alpha_L_fucos"/>
    <property type="match status" value="1"/>
</dbReference>
<reference evidence="10" key="2">
    <citation type="submission" date="2011-02" db="EMBL/GenBank/DDBJ databases">
        <title>The complete genome of Pedobacter saltans DSM 12145.</title>
        <authorList>
            <consortium name="US DOE Joint Genome Institute (JGI-PGF)"/>
            <person name="Lucas S."/>
            <person name="Copeland A."/>
            <person name="Lapidus A."/>
            <person name="Bruce D."/>
            <person name="Goodwin L."/>
            <person name="Pitluck S."/>
            <person name="Kyrpides N."/>
            <person name="Mavromatis K."/>
            <person name="Pagani I."/>
            <person name="Ivanova N."/>
            <person name="Ovchinnikova G."/>
            <person name="Lu M."/>
            <person name="Detter J.C."/>
            <person name="Han C."/>
            <person name="Land M."/>
            <person name="Hauser L."/>
            <person name="Markowitz V."/>
            <person name="Cheng J.-F."/>
            <person name="Hugenholtz P."/>
            <person name="Woyke T."/>
            <person name="Wu D."/>
            <person name="Tindall B."/>
            <person name="Pomrenke H.G."/>
            <person name="Brambilla E."/>
            <person name="Klenk H.-P."/>
            <person name="Eisen J.A."/>
        </authorList>
    </citation>
    <scope>NUCLEOTIDE SEQUENCE [LARGE SCALE GENOMIC DNA]</scope>
    <source>
        <strain evidence="10">ATCC 51119 / DSM 12145 / JCM 21818 / LMG 10337 / NBRC 100064 / NCIMB 13643</strain>
    </source>
</reference>
<dbReference type="Pfam" id="PF01120">
    <property type="entry name" value="Alpha_L_fucos"/>
    <property type="match status" value="1"/>
</dbReference>
<dbReference type="InterPro" id="IPR013780">
    <property type="entry name" value="Glyco_hydro_b"/>
</dbReference>
<evidence type="ECO:0000259" key="8">
    <source>
        <dbReference type="Pfam" id="PF01120"/>
    </source>
</evidence>
<protein>
    <recommendedName>
        <fullName evidence="3">alpha-L-fucosidase</fullName>
        <ecNumber evidence="3">3.2.1.51</ecNumber>
    </recommendedName>
</protein>
<dbReference type="GO" id="GO:0006004">
    <property type="term" value="P:fucose metabolic process"/>
    <property type="evidence" value="ECO:0007669"/>
    <property type="project" value="InterPro"/>
</dbReference>
<dbReference type="GO" id="GO:0016139">
    <property type="term" value="P:glycoside catabolic process"/>
    <property type="evidence" value="ECO:0007669"/>
    <property type="project" value="TreeGrafter"/>
</dbReference>
<name>F0S4Y0_PSESL</name>
<comment type="function">
    <text evidence="1">Alpha-L-fucosidase is responsible for hydrolyzing the alpha-1,6-linked fucose joined to the reducing-end N-acetylglucosamine of the carbohydrate moieties of glycoproteins.</text>
</comment>
<comment type="similarity">
    <text evidence="2">Belongs to the glycosyl hydrolase 29 family.</text>
</comment>
<dbReference type="PANTHER" id="PTHR10030:SF37">
    <property type="entry name" value="ALPHA-L-FUCOSIDASE-RELATED"/>
    <property type="match status" value="1"/>
</dbReference>
<dbReference type="SUPFAM" id="SSF51445">
    <property type="entry name" value="(Trans)glycosidases"/>
    <property type="match status" value="1"/>
</dbReference>
<dbReference type="Gene3D" id="2.60.40.1180">
    <property type="entry name" value="Golgi alpha-mannosidase II"/>
    <property type="match status" value="1"/>
</dbReference>
<feature type="domain" description="Glycoside hydrolase family 29 N-terminal" evidence="8">
    <location>
        <begin position="33"/>
        <end position="369"/>
    </location>
</feature>
<keyword evidence="4" id="KW-0732">Signal</keyword>
<feature type="site" description="May be important for catalysis" evidence="7">
    <location>
        <position position="302"/>
    </location>
</feature>
<evidence type="ECO:0000256" key="6">
    <source>
        <dbReference type="ARBA" id="ARBA00023295"/>
    </source>
</evidence>
<evidence type="ECO:0000313" key="9">
    <source>
        <dbReference type="EMBL" id="ADY54154.1"/>
    </source>
</evidence>
<dbReference type="InterPro" id="IPR016286">
    <property type="entry name" value="FUC_metazoa-typ"/>
</dbReference>
<evidence type="ECO:0000256" key="4">
    <source>
        <dbReference type="ARBA" id="ARBA00022729"/>
    </source>
</evidence>
<dbReference type="EC" id="3.2.1.51" evidence="3"/>
<evidence type="ECO:0000256" key="7">
    <source>
        <dbReference type="PIRSR" id="PIRSR001092-1"/>
    </source>
</evidence>
<proteinExistence type="inferred from homology"/>
<dbReference type="OrthoDB" id="107551at2"/>
<evidence type="ECO:0000256" key="5">
    <source>
        <dbReference type="ARBA" id="ARBA00022801"/>
    </source>
</evidence>
<keyword evidence="10" id="KW-1185">Reference proteome</keyword>
<dbReference type="eggNOG" id="COG3669">
    <property type="taxonomic scope" value="Bacteria"/>
</dbReference>
<sequence length="482" mass="54583">MFNLFDIGVKRVLSFFVLIIFGLHSFGQTDKSKGDRMHWWREARFGMFIHWGVYAVPAGNYNGHQIKGIGEWIMNFAKIPVKDYKEYAKGFNPVKYDADAWVKLAKDAGMKYIIITAKHHDGFALFDSKVTDWDIVDATPYKKDLIAPLAEACRKYGVKLGLYYSQNQDWVHPGGAAYWRAANRGYDKMPNAAKMDEFTKANDGHWDSLQLSKTFNEYVDGIAIPQIKEILTKYGDIAVLWWDTPRGMDAVTAGKMNDLLKLQPNIITNNRLMEGAFQGDTKTPEQRIPTLKELDGTDWETCMTMNDTWGYKSFDQNWKSTETLIRNLVDIASKGGNYLLNIGPKADGEIPLESINRLKEIGDWMKINSQAIYATHAGPFQSLSWGRSTMKNTDNQTILYLTVFDWPSNGELTIPTIKNKIKSVELLGASKTKLEINQSTIKNLPQQPINKIATVIKLTIEGKIAVNNFTATEEMNVGEMAK</sequence>
<dbReference type="GO" id="GO:0004560">
    <property type="term" value="F:alpha-L-fucosidase activity"/>
    <property type="evidence" value="ECO:0007669"/>
    <property type="project" value="InterPro"/>
</dbReference>
<reference evidence="9 10" key="1">
    <citation type="journal article" date="2011" name="Stand. Genomic Sci.">
        <title>Complete genome sequence of the gliding, heparinolytic Pedobacter saltans type strain (113).</title>
        <authorList>
            <person name="Liolios K."/>
            <person name="Sikorski J."/>
            <person name="Lu M."/>
            <person name="Nolan M."/>
            <person name="Lapidus A."/>
            <person name="Lucas S."/>
            <person name="Hammon N."/>
            <person name="Deshpande S."/>
            <person name="Cheng J.F."/>
            <person name="Tapia R."/>
            <person name="Han C."/>
            <person name="Goodwin L."/>
            <person name="Pitluck S."/>
            <person name="Huntemann M."/>
            <person name="Ivanova N."/>
            <person name="Pagani I."/>
            <person name="Mavromatis K."/>
            <person name="Ovchinikova G."/>
            <person name="Pati A."/>
            <person name="Chen A."/>
            <person name="Palaniappan K."/>
            <person name="Land M."/>
            <person name="Hauser L."/>
            <person name="Brambilla E.M."/>
            <person name="Kotsyurbenko O."/>
            <person name="Rohde M."/>
            <person name="Tindall B.J."/>
            <person name="Abt B."/>
            <person name="Goker M."/>
            <person name="Detter J.C."/>
            <person name="Woyke T."/>
            <person name="Bristow J."/>
            <person name="Eisen J.A."/>
            <person name="Markowitz V."/>
            <person name="Hugenholtz P."/>
            <person name="Klenk H.P."/>
            <person name="Kyrpides N.C."/>
        </authorList>
    </citation>
    <scope>NUCLEOTIDE SEQUENCE [LARGE SCALE GENOMIC DNA]</scope>
    <source>
        <strain evidence="10">ATCC 51119 / DSM 12145 / JCM 21818 / LMG 10337 / NBRC 100064 / NCIMB 13643</strain>
    </source>
</reference>
<dbReference type="PANTHER" id="PTHR10030">
    <property type="entry name" value="ALPHA-L-FUCOSIDASE"/>
    <property type="match status" value="1"/>
</dbReference>